<dbReference type="AlphaFoldDB" id="B4LN37"/>
<proteinExistence type="predicted"/>
<dbReference type="PANTHER" id="PTHR23261:SF77">
    <property type="entry name" value="GROUND-LIKE DOMAIN-CONTAINING PROTEIN"/>
    <property type="match status" value="1"/>
</dbReference>
<evidence type="ECO:0000313" key="3">
    <source>
        <dbReference type="EMBL" id="EDW60041.1"/>
    </source>
</evidence>
<dbReference type="EMBL" id="CH940648">
    <property type="protein sequence ID" value="EDW60041.1"/>
    <property type="molecule type" value="Genomic_DNA"/>
</dbReference>
<accession>B4LN37</accession>
<feature type="compositionally biased region" description="Low complexity" evidence="1">
    <location>
        <begin position="231"/>
        <end position="266"/>
    </location>
</feature>
<reference evidence="3" key="3">
    <citation type="submission" date="2008-06" db="EMBL/GenBank/DDBJ databases">
        <authorList>
            <consortium name="FlyBase"/>
        </authorList>
    </citation>
    <scope>NUCLEOTIDE SEQUENCE</scope>
    <source>
        <strain evidence="3">TSC#15010-1051.87</strain>
    </source>
</reference>
<feature type="region of interest" description="Disordered" evidence="1">
    <location>
        <begin position="829"/>
        <end position="852"/>
    </location>
</feature>
<feature type="region of interest" description="Disordered" evidence="1">
    <location>
        <begin position="385"/>
        <end position="462"/>
    </location>
</feature>
<dbReference type="eggNOG" id="ENOG502TBA3">
    <property type="taxonomic scope" value="Eukaryota"/>
</dbReference>
<keyword evidence="5" id="KW-1185">Reference proteome</keyword>
<keyword evidence="2" id="KW-1133">Transmembrane helix</keyword>
<dbReference type="InParanoid" id="B4LN37"/>
<sequence>MERGTSGGQQQQSQSHHPHHHQQQQQQQHHHQQQQQHQSRHQHVVSVHSYDPYMIAGDADEEHTSGTSSFDNPATKKKPPKLKPIHRSLSMAIDNYAPIATELDLDLDDGFIVHEQPLIHRSASPLPVRSSAPPPQTLALPAQQQQQQHTIPQHIPGGGSGSVSPALSARQHHHLQQQQQQHHQQQQQQQQHQQHQLHMHTFQQLAAQAAAARHHQLPHTHAPHQHRQHTHPSSSSSPTLHAVSPVQQQQQQQQQHHQRQQQQQHQPDIYLVSSSSSLGDTVGGLGMGLGLGRSQLGGSGSTSPIQFIDVDDMLPRAAAQQQQHHHPHPHPHAQQQQLKKNLFRRSDTIDVHPSTNFQMKKTHSFHAQQDPAAMEQIQLAVAAGSATSSRRTSSVRANFLMPGPPAGKEISRSPSPSRRGCRSHRSFNDPGRRPSSKPESVVESQIRHPSLNDDLLEPLDGRSLFPPTNLSLENELFVESRSRSNSHTKMEELGVAELAAAAVAVQRMRKSSGSFDETAPVLAAGHSATHPPAASASNSIKQKREPHPHSRQQSTHSLELDGRPSTSSAAAHTMQLHSAAAAASAAYHFKRGAQHGRSLYLSPSNLEELTVHRPGLLAAAAAFQGTNASASVKQAKALHSASVRLRSYREALSATKKSKSFIAEASGATSAGDDFELGSASPHRRNSRPLSTAVPSVAAGTAAVVNVDEIKRSPRPITAAAVAAAFIEEKRPSFERKSSLTYEHELTDAAFAAQVLRPFHHKLAAGRKASLSGGSHKLKKKSLSDDTDEDEEADRKRKRIVCIVLATVLLCLVCASVFVLIVTLTSGQSQSGKKSHTFSRDTPVHYTGMRPS</sequence>
<dbReference type="PANTHER" id="PTHR23261">
    <property type="entry name" value="GROUNDHOG-RELATED"/>
    <property type="match status" value="1"/>
</dbReference>
<dbReference type="EMBL" id="CH940648">
    <property type="protein sequence ID" value="KRF79206.1"/>
    <property type="molecule type" value="Genomic_DNA"/>
</dbReference>
<feature type="compositionally biased region" description="Low complexity" evidence="1">
    <location>
        <begin position="176"/>
        <end position="196"/>
    </location>
</feature>
<feature type="compositionally biased region" description="Low complexity" evidence="1">
    <location>
        <begin position="526"/>
        <end position="539"/>
    </location>
</feature>
<feature type="region of interest" description="Disordered" evidence="1">
    <location>
        <begin position="123"/>
        <end position="267"/>
    </location>
</feature>
<dbReference type="HOGENOM" id="CLU_321901_0_0_1"/>
<feature type="region of interest" description="Disordered" evidence="1">
    <location>
        <begin position="58"/>
        <end position="83"/>
    </location>
</feature>
<feature type="compositionally biased region" description="Low complexity" evidence="1">
    <location>
        <begin position="137"/>
        <end position="155"/>
    </location>
</feature>
<evidence type="ECO:0000256" key="1">
    <source>
        <dbReference type="SAM" id="MobiDB-lite"/>
    </source>
</evidence>
<dbReference type="Proteomes" id="UP000008792">
    <property type="component" value="Unassembled WGS sequence"/>
</dbReference>
<reference evidence="3" key="2">
    <citation type="journal article" date="2008" name="Bioinformatics">
        <title>Assembly reconciliation.</title>
        <authorList>
            <person name="Zimin A.V."/>
            <person name="Smith D.R."/>
            <person name="Sutton G."/>
            <person name="Yorke J.A."/>
        </authorList>
    </citation>
    <scope>NUCLEOTIDE SEQUENCE</scope>
    <source>
        <strain evidence="3">TSC#15010-1051.87</strain>
    </source>
</reference>
<evidence type="ECO:0000313" key="4">
    <source>
        <dbReference type="EMBL" id="KRF79206.1"/>
    </source>
</evidence>
<gene>
    <name evidence="3" type="primary">Dvir\GJ21089</name>
    <name evidence="3" type="ORF">Dvir_GJ21089</name>
</gene>
<feature type="compositionally biased region" description="Basic residues" evidence="1">
    <location>
        <begin position="212"/>
        <end position="230"/>
    </location>
</feature>
<feature type="region of interest" description="Disordered" evidence="1">
    <location>
        <begin position="767"/>
        <end position="791"/>
    </location>
</feature>
<feature type="region of interest" description="Disordered" evidence="1">
    <location>
        <begin position="1"/>
        <end position="44"/>
    </location>
</feature>
<protein>
    <submittedName>
        <fullName evidence="4">Uncharacterized protein, isoform B</fullName>
    </submittedName>
    <submittedName>
        <fullName evidence="3">Uncharacterized protein, isoform C</fullName>
    </submittedName>
</protein>
<dbReference type="InterPro" id="IPR052886">
    <property type="entry name" value="LCS_TC/CRSF"/>
</dbReference>
<evidence type="ECO:0000256" key="2">
    <source>
        <dbReference type="SAM" id="Phobius"/>
    </source>
</evidence>
<feature type="region of interest" description="Disordered" evidence="1">
    <location>
        <begin position="317"/>
        <end position="338"/>
    </location>
</feature>
<organism evidence="3 5">
    <name type="scientific">Drosophila virilis</name>
    <name type="common">Fruit fly</name>
    <dbReference type="NCBI Taxonomy" id="7244"/>
    <lineage>
        <taxon>Eukaryota</taxon>
        <taxon>Metazoa</taxon>
        <taxon>Ecdysozoa</taxon>
        <taxon>Arthropoda</taxon>
        <taxon>Hexapoda</taxon>
        <taxon>Insecta</taxon>
        <taxon>Pterygota</taxon>
        <taxon>Neoptera</taxon>
        <taxon>Endopterygota</taxon>
        <taxon>Diptera</taxon>
        <taxon>Brachycera</taxon>
        <taxon>Muscomorpha</taxon>
        <taxon>Ephydroidea</taxon>
        <taxon>Drosophilidae</taxon>
        <taxon>Drosophila</taxon>
    </lineage>
</organism>
<name>B4LN37_DROVI</name>
<feature type="compositionally biased region" description="Low complexity" evidence="1">
    <location>
        <begin position="385"/>
        <end position="397"/>
    </location>
</feature>
<feature type="region of interest" description="Disordered" evidence="1">
    <location>
        <begin position="526"/>
        <end position="571"/>
    </location>
</feature>
<keyword evidence="2" id="KW-0812">Transmembrane</keyword>
<evidence type="ECO:0000313" key="5">
    <source>
        <dbReference type="Proteomes" id="UP000008792"/>
    </source>
</evidence>
<feature type="compositionally biased region" description="Basic residues" evidence="1">
    <location>
        <begin position="16"/>
        <end position="43"/>
    </location>
</feature>
<reference evidence="3 5" key="1">
    <citation type="journal article" date="2007" name="Nature">
        <title>Evolution of genes and genomes on the Drosophila phylogeny.</title>
        <authorList>
            <consortium name="Drosophila 12 Genomes Consortium"/>
            <person name="Clark A.G."/>
            <person name="Eisen M.B."/>
            <person name="Smith D.R."/>
            <person name="Bergman C.M."/>
            <person name="Oliver B."/>
            <person name="Markow T.A."/>
            <person name="Kaufman T.C."/>
            <person name="Kellis M."/>
            <person name="Gelbart W."/>
            <person name="Iyer V.N."/>
            <person name="Pollard D.A."/>
            <person name="Sackton T.B."/>
            <person name="Larracuente A.M."/>
            <person name="Singh N.D."/>
            <person name="Abad J.P."/>
            <person name="Abt D.N."/>
            <person name="Adryan B."/>
            <person name="Aguade M."/>
            <person name="Akashi H."/>
            <person name="Anderson W.W."/>
            <person name="Aquadro C.F."/>
            <person name="Ardell D.H."/>
            <person name="Arguello R."/>
            <person name="Artieri C.G."/>
            <person name="Barbash D.A."/>
            <person name="Barker D."/>
            <person name="Barsanti P."/>
            <person name="Batterham P."/>
            <person name="Batzoglou S."/>
            <person name="Begun D."/>
            <person name="Bhutkar A."/>
            <person name="Blanco E."/>
            <person name="Bosak S.A."/>
            <person name="Bradley R.K."/>
            <person name="Brand A.D."/>
            <person name="Brent M.R."/>
            <person name="Brooks A.N."/>
            <person name="Brown R.H."/>
            <person name="Butlin R.K."/>
            <person name="Caggese C."/>
            <person name="Calvi B.R."/>
            <person name="Bernardo de Carvalho A."/>
            <person name="Caspi A."/>
            <person name="Castrezana S."/>
            <person name="Celniker S.E."/>
            <person name="Chang J.L."/>
            <person name="Chapple C."/>
            <person name="Chatterji S."/>
            <person name="Chinwalla A."/>
            <person name="Civetta A."/>
            <person name="Clifton S.W."/>
            <person name="Comeron J.M."/>
            <person name="Costello J.C."/>
            <person name="Coyne J.A."/>
            <person name="Daub J."/>
            <person name="David R.G."/>
            <person name="Delcher A.L."/>
            <person name="Delehaunty K."/>
            <person name="Do C.B."/>
            <person name="Ebling H."/>
            <person name="Edwards K."/>
            <person name="Eickbush T."/>
            <person name="Evans J.D."/>
            <person name="Filipski A."/>
            <person name="Findeiss S."/>
            <person name="Freyhult E."/>
            <person name="Fulton L."/>
            <person name="Fulton R."/>
            <person name="Garcia A.C."/>
            <person name="Gardiner A."/>
            <person name="Garfield D.A."/>
            <person name="Garvin B.E."/>
            <person name="Gibson G."/>
            <person name="Gilbert D."/>
            <person name="Gnerre S."/>
            <person name="Godfrey J."/>
            <person name="Good R."/>
            <person name="Gotea V."/>
            <person name="Gravely B."/>
            <person name="Greenberg A.J."/>
            <person name="Griffiths-Jones S."/>
            <person name="Gross S."/>
            <person name="Guigo R."/>
            <person name="Gustafson E.A."/>
            <person name="Haerty W."/>
            <person name="Hahn M.W."/>
            <person name="Halligan D.L."/>
            <person name="Halpern A.L."/>
            <person name="Halter G.M."/>
            <person name="Han M.V."/>
            <person name="Heger A."/>
            <person name="Hillier L."/>
            <person name="Hinrichs A.S."/>
            <person name="Holmes I."/>
            <person name="Hoskins R.A."/>
            <person name="Hubisz M.J."/>
            <person name="Hultmark D."/>
            <person name="Huntley M.A."/>
            <person name="Jaffe D.B."/>
            <person name="Jagadeeshan S."/>
            <person name="Jeck W.R."/>
            <person name="Johnson J."/>
            <person name="Jones C.D."/>
            <person name="Jordan W.C."/>
            <person name="Karpen G.H."/>
            <person name="Kataoka E."/>
            <person name="Keightley P.D."/>
            <person name="Kheradpour P."/>
            <person name="Kirkness E.F."/>
            <person name="Koerich L.B."/>
            <person name="Kristiansen K."/>
            <person name="Kudrna D."/>
            <person name="Kulathinal R.J."/>
            <person name="Kumar S."/>
            <person name="Kwok R."/>
            <person name="Lander E."/>
            <person name="Langley C.H."/>
            <person name="Lapoint R."/>
            <person name="Lazzaro B.P."/>
            <person name="Lee S.J."/>
            <person name="Levesque L."/>
            <person name="Li R."/>
            <person name="Lin C.F."/>
            <person name="Lin M.F."/>
            <person name="Lindblad-Toh K."/>
            <person name="Llopart A."/>
            <person name="Long M."/>
            <person name="Low L."/>
            <person name="Lozovsky E."/>
            <person name="Lu J."/>
            <person name="Luo M."/>
            <person name="Machado C.A."/>
            <person name="Makalowski W."/>
            <person name="Marzo M."/>
            <person name="Matsuda M."/>
            <person name="Matzkin L."/>
            <person name="McAllister B."/>
            <person name="McBride C.S."/>
            <person name="McKernan B."/>
            <person name="McKernan K."/>
            <person name="Mendez-Lago M."/>
            <person name="Minx P."/>
            <person name="Mollenhauer M.U."/>
            <person name="Montooth K."/>
            <person name="Mount S.M."/>
            <person name="Mu X."/>
            <person name="Myers E."/>
            <person name="Negre B."/>
            <person name="Newfeld S."/>
            <person name="Nielsen R."/>
            <person name="Noor M.A."/>
            <person name="O'Grady P."/>
            <person name="Pachter L."/>
            <person name="Papaceit M."/>
            <person name="Parisi M.J."/>
            <person name="Parisi M."/>
            <person name="Parts L."/>
            <person name="Pedersen J.S."/>
            <person name="Pesole G."/>
            <person name="Phillippy A.M."/>
            <person name="Ponting C.P."/>
            <person name="Pop M."/>
            <person name="Porcelli D."/>
            <person name="Powell J.R."/>
            <person name="Prohaska S."/>
            <person name="Pruitt K."/>
            <person name="Puig M."/>
            <person name="Quesneville H."/>
            <person name="Ram K.R."/>
            <person name="Rand D."/>
            <person name="Rasmussen M.D."/>
            <person name="Reed L.K."/>
            <person name="Reenan R."/>
            <person name="Reily A."/>
            <person name="Remington K.A."/>
            <person name="Rieger T.T."/>
            <person name="Ritchie M.G."/>
            <person name="Robin C."/>
            <person name="Rogers Y.H."/>
            <person name="Rohde C."/>
            <person name="Rozas J."/>
            <person name="Rubenfield M.J."/>
            <person name="Ruiz A."/>
            <person name="Russo S."/>
            <person name="Salzberg S.L."/>
            <person name="Sanchez-Gracia A."/>
            <person name="Saranga D.J."/>
            <person name="Sato H."/>
            <person name="Schaeffer S.W."/>
            <person name="Schatz M.C."/>
            <person name="Schlenke T."/>
            <person name="Schwartz R."/>
            <person name="Segarra C."/>
            <person name="Singh R.S."/>
            <person name="Sirot L."/>
            <person name="Sirota M."/>
            <person name="Sisneros N.B."/>
            <person name="Smith C.D."/>
            <person name="Smith T.F."/>
            <person name="Spieth J."/>
            <person name="Stage D.E."/>
            <person name="Stark A."/>
            <person name="Stephan W."/>
            <person name="Strausberg R.L."/>
            <person name="Strempel S."/>
            <person name="Sturgill D."/>
            <person name="Sutton G."/>
            <person name="Sutton G.G."/>
            <person name="Tao W."/>
            <person name="Teichmann S."/>
            <person name="Tobari Y.N."/>
            <person name="Tomimura Y."/>
            <person name="Tsolas J.M."/>
            <person name="Valente V.L."/>
            <person name="Venter E."/>
            <person name="Venter J.C."/>
            <person name="Vicario S."/>
            <person name="Vieira F.G."/>
            <person name="Vilella A.J."/>
            <person name="Villasante A."/>
            <person name="Walenz B."/>
            <person name="Wang J."/>
            <person name="Wasserman M."/>
            <person name="Watts T."/>
            <person name="Wilson D."/>
            <person name="Wilson R.K."/>
            <person name="Wing R.A."/>
            <person name="Wolfner M.F."/>
            <person name="Wong A."/>
            <person name="Wong G.K."/>
            <person name="Wu C.I."/>
            <person name="Wu G."/>
            <person name="Yamamoto D."/>
            <person name="Yang H.P."/>
            <person name="Yang S.P."/>
            <person name="Yorke J.A."/>
            <person name="Yoshida K."/>
            <person name="Zdobnov E."/>
            <person name="Zhang P."/>
            <person name="Zhang Y."/>
            <person name="Zimin A.V."/>
            <person name="Baldwin J."/>
            <person name="Abdouelleil A."/>
            <person name="Abdulkadir J."/>
            <person name="Abebe A."/>
            <person name="Abera B."/>
            <person name="Abreu J."/>
            <person name="Acer S.C."/>
            <person name="Aftuck L."/>
            <person name="Alexander A."/>
            <person name="An P."/>
            <person name="Anderson E."/>
            <person name="Anderson S."/>
            <person name="Arachi H."/>
            <person name="Azer M."/>
            <person name="Bachantsang P."/>
            <person name="Barry A."/>
            <person name="Bayul T."/>
            <person name="Berlin A."/>
            <person name="Bessette D."/>
            <person name="Bloom T."/>
            <person name="Blye J."/>
            <person name="Boguslavskiy L."/>
            <person name="Bonnet C."/>
            <person name="Boukhgalter B."/>
            <person name="Bourzgui I."/>
            <person name="Brown A."/>
            <person name="Cahill P."/>
            <person name="Channer S."/>
            <person name="Cheshatsang Y."/>
            <person name="Chuda L."/>
            <person name="Citroen M."/>
            <person name="Collymore A."/>
            <person name="Cooke P."/>
            <person name="Costello M."/>
            <person name="D'Aco K."/>
            <person name="Daza R."/>
            <person name="De Haan G."/>
            <person name="DeGray S."/>
            <person name="DeMaso C."/>
            <person name="Dhargay N."/>
            <person name="Dooley K."/>
            <person name="Dooley E."/>
            <person name="Doricent M."/>
            <person name="Dorje P."/>
            <person name="Dorjee K."/>
            <person name="Dupes A."/>
            <person name="Elong R."/>
            <person name="Falk J."/>
            <person name="Farina A."/>
            <person name="Faro S."/>
            <person name="Ferguson D."/>
            <person name="Fisher S."/>
            <person name="Foley C.D."/>
            <person name="Franke A."/>
            <person name="Friedrich D."/>
            <person name="Gadbois L."/>
            <person name="Gearin G."/>
            <person name="Gearin C.R."/>
            <person name="Giannoukos G."/>
            <person name="Goode T."/>
            <person name="Graham J."/>
            <person name="Grandbois E."/>
            <person name="Grewal S."/>
            <person name="Gyaltsen K."/>
            <person name="Hafez N."/>
            <person name="Hagos B."/>
            <person name="Hall J."/>
            <person name="Henson C."/>
            <person name="Hollinger A."/>
            <person name="Honan T."/>
            <person name="Huard M.D."/>
            <person name="Hughes L."/>
            <person name="Hurhula B."/>
            <person name="Husby M.E."/>
            <person name="Kamat A."/>
            <person name="Kanga B."/>
            <person name="Kashin S."/>
            <person name="Khazanovich D."/>
            <person name="Kisner P."/>
            <person name="Lance K."/>
            <person name="Lara M."/>
            <person name="Lee W."/>
            <person name="Lennon N."/>
            <person name="Letendre F."/>
            <person name="LeVine R."/>
            <person name="Lipovsky A."/>
            <person name="Liu X."/>
            <person name="Liu J."/>
            <person name="Liu S."/>
            <person name="Lokyitsang T."/>
            <person name="Lokyitsang Y."/>
            <person name="Lubonja R."/>
            <person name="Lui A."/>
            <person name="MacDonald P."/>
            <person name="Magnisalis V."/>
            <person name="Maru K."/>
            <person name="Matthews C."/>
            <person name="McCusker W."/>
            <person name="McDonough S."/>
            <person name="Mehta T."/>
            <person name="Meldrim J."/>
            <person name="Meneus L."/>
            <person name="Mihai O."/>
            <person name="Mihalev A."/>
            <person name="Mihova T."/>
            <person name="Mittelman R."/>
            <person name="Mlenga V."/>
            <person name="Montmayeur A."/>
            <person name="Mulrain L."/>
            <person name="Navidi A."/>
            <person name="Naylor J."/>
            <person name="Negash T."/>
            <person name="Nguyen T."/>
            <person name="Nguyen N."/>
            <person name="Nicol R."/>
            <person name="Norbu C."/>
            <person name="Norbu N."/>
            <person name="Novod N."/>
            <person name="O'Neill B."/>
            <person name="Osman S."/>
            <person name="Markiewicz E."/>
            <person name="Oyono O.L."/>
            <person name="Patti C."/>
            <person name="Phunkhang P."/>
            <person name="Pierre F."/>
            <person name="Priest M."/>
            <person name="Raghuraman S."/>
            <person name="Rege F."/>
            <person name="Reyes R."/>
            <person name="Rise C."/>
            <person name="Rogov P."/>
            <person name="Ross K."/>
            <person name="Ryan E."/>
            <person name="Settipalli S."/>
            <person name="Shea T."/>
            <person name="Sherpa N."/>
            <person name="Shi L."/>
            <person name="Shih D."/>
            <person name="Sparrow T."/>
            <person name="Spaulding J."/>
            <person name="Stalker J."/>
            <person name="Stange-Thomann N."/>
            <person name="Stavropoulos S."/>
            <person name="Stone C."/>
            <person name="Strader C."/>
            <person name="Tesfaye S."/>
            <person name="Thomson T."/>
            <person name="Thoulutsang Y."/>
            <person name="Thoulutsang D."/>
            <person name="Topham K."/>
            <person name="Topping I."/>
            <person name="Tsamla T."/>
            <person name="Vassiliev H."/>
            <person name="Vo A."/>
            <person name="Wangchuk T."/>
            <person name="Wangdi T."/>
            <person name="Weiand M."/>
            <person name="Wilkinson J."/>
            <person name="Wilson A."/>
            <person name="Yadav S."/>
            <person name="Young G."/>
            <person name="Yu Q."/>
            <person name="Zembek L."/>
            <person name="Zhong D."/>
            <person name="Zimmer A."/>
            <person name="Zwirko Z."/>
            <person name="Jaffe D.B."/>
            <person name="Alvarez P."/>
            <person name="Brockman W."/>
            <person name="Butler J."/>
            <person name="Chin C."/>
            <person name="Gnerre S."/>
            <person name="Grabherr M."/>
            <person name="Kleber M."/>
            <person name="Mauceli E."/>
            <person name="MacCallum I."/>
        </authorList>
    </citation>
    <scope>NUCLEOTIDE SEQUENCE [LARGE SCALE GENOMIC DNA]</scope>
    <source>
        <strain evidence="3">TSC#15010-1051.87</strain>
        <strain evidence="5">Tucson 15010-1051.87</strain>
    </source>
</reference>
<feature type="transmembrane region" description="Helical" evidence="2">
    <location>
        <begin position="803"/>
        <end position="824"/>
    </location>
</feature>
<dbReference type="OMA" id="SAAYHFK"/>
<keyword evidence="2" id="KW-0472">Membrane</keyword>